<dbReference type="InterPro" id="IPR034981">
    <property type="entry name" value="Imelysin-like_EfeO/Algp7"/>
</dbReference>
<comment type="similarity">
    <text evidence="2">Belongs to the EfeM/EfeO family.</text>
</comment>
<comment type="subcellular location">
    <subcellularLocation>
        <location evidence="1">Cell envelope</location>
    </subcellularLocation>
</comment>
<protein>
    <submittedName>
        <fullName evidence="6">Iron uptake system component EfeO</fullName>
    </submittedName>
</protein>
<dbReference type="RefSeq" id="WP_126980130.1">
    <property type="nucleotide sequence ID" value="NZ_PQSP01000004.1"/>
</dbReference>
<dbReference type="InterPro" id="IPR038352">
    <property type="entry name" value="Imelysin_sf"/>
</dbReference>
<reference evidence="6 7" key="1">
    <citation type="submission" date="2018-01" db="EMBL/GenBank/DDBJ databases">
        <title>Saezia sanguinis gen. nov., sp. nov., in the order Burkholderiales isolated from human blood.</title>
        <authorList>
            <person name="Medina-Pascual M.J."/>
            <person name="Valdezate S."/>
            <person name="Monzon S."/>
            <person name="Cuesta I."/>
            <person name="Carrasco G."/>
            <person name="Villalon P."/>
            <person name="Saez-Nieto J.A."/>
        </authorList>
    </citation>
    <scope>NUCLEOTIDE SEQUENCE [LARGE SCALE GENOMIC DNA]</scope>
    <source>
        <strain evidence="6 7">CNM695-12</strain>
    </source>
</reference>
<evidence type="ECO:0000256" key="4">
    <source>
        <dbReference type="SAM" id="SignalP"/>
    </source>
</evidence>
<dbReference type="PANTHER" id="PTHR39192:SF1">
    <property type="entry name" value="IRON UPTAKE SYSTEM COMPONENT EFEO"/>
    <property type="match status" value="1"/>
</dbReference>
<name>A0A433SD32_9BURK</name>
<evidence type="ECO:0000256" key="3">
    <source>
        <dbReference type="ARBA" id="ARBA00022729"/>
    </source>
</evidence>
<feature type="chain" id="PRO_5019161310" evidence="4">
    <location>
        <begin position="29"/>
        <end position="293"/>
    </location>
</feature>
<keyword evidence="7" id="KW-1185">Reference proteome</keyword>
<dbReference type="InterPro" id="IPR053377">
    <property type="entry name" value="Iron_uptake_EfeM/EfeO"/>
</dbReference>
<dbReference type="NCBIfam" id="NF007697">
    <property type="entry name" value="PRK10378.1"/>
    <property type="match status" value="1"/>
</dbReference>
<accession>A0A433SD32</accession>
<dbReference type="OrthoDB" id="7348379at2"/>
<gene>
    <name evidence="6" type="primary">efeO_2</name>
    <name evidence="6" type="ORF">CUZ56_01933</name>
</gene>
<dbReference type="EMBL" id="PQSP01000004">
    <property type="protein sequence ID" value="RUS66653.1"/>
    <property type="molecule type" value="Genomic_DNA"/>
</dbReference>
<dbReference type="InterPro" id="IPR050894">
    <property type="entry name" value="EfeM/EfeO_iron_uptake"/>
</dbReference>
<proteinExistence type="inferred from homology"/>
<comment type="caution">
    <text evidence="6">The sequence shown here is derived from an EMBL/GenBank/DDBJ whole genome shotgun (WGS) entry which is preliminary data.</text>
</comment>
<dbReference type="Proteomes" id="UP000286947">
    <property type="component" value="Unassembled WGS sequence"/>
</dbReference>
<evidence type="ECO:0000256" key="2">
    <source>
        <dbReference type="ARBA" id="ARBA00005989"/>
    </source>
</evidence>
<evidence type="ECO:0000256" key="1">
    <source>
        <dbReference type="ARBA" id="ARBA00004196"/>
    </source>
</evidence>
<dbReference type="CDD" id="cd14656">
    <property type="entry name" value="Imelysin-like_EfeO"/>
    <property type="match status" value="1"/>
</dbReference>
<feature type="signal peptide" evidence="4">
    <location>
        <begin position="1"/>
        <end position="28"/>
    </location>
</feature>
<dbReference type="NCBIfam" id="NF041757">
    <property type="entry name" value="EfeO"/>
    <property type="match status" value="1"/>
</dbReference>
<dbReference type="PANTHER" id="PTHR39192">
    <property type="entry name" value="IRON UPTAKE SYSTEM COMPONENT EFEO"/>
    <property type="match status" value="1"/>
</dbReference>
<dbReference type="AlphaFoldDB" id="A0A433SD32"/>
<dbReference type="Gene3D" id="1.20.1420.20">
    <property type="entry name" value="M75 peptidase, HXXE motif"/>
    <property type="match status" value="1"/>
</dbReference>
<keyword evidence="3 4" id="KW-0732">Signal</keyword>
<dbReference type="Pfam" id="PF09375">
    <property type="entry name" value="Peptidase_M75"/>
    <property type="match status" value="1"/>
</dbReference>
<evidence type="ECO:0000259" key="5">
    <source>
        <dbReference type="Pfam" id="PF09375"/>
    </source>
</evidence>
<feature type="domain" description="Imelysin-like" evidence="5">
    <location>
        <begin position="53"/>
        <end position="284"/>
    </location>
</feature>
<dbReference type="GO" id="GO:0030313">
    <property type="term" value="C:cell envelope"/>
    <property type="evidence" value="ECO:0007669"/>
    <property type="project" value="UniProtKB-SubCell"/>
</dbReference>
<sequence length="293" mass="32345" precursor="true">MLRFKLKSSVVVAACAAALSLPVYVAQAQTAPAAASATAYVPHAEDFIEPVSQYKMYVLAEIDELVAKTRQFTDAVKAGRIEEAKALYAPARVHYERIEPAAEIFGDMDPAIDAREDDFKDGVNDPEFTGFHRLEYLLFSQNTTEGAGKYADRLMADVLELQRRLQDEPIPVVKMVQGAADLMDEIAQTKISGEEDRYSRTDLWDFSGNLEGSIKIVELLRPLIVKANPQLLATIEKNFAEAQATLNKYRTADGKGFQSYTAVTEADKVLMQAQITTLAEDLSTLRATLGLDN</sequence>
<evidence type="ECO:0000313" key="7">
    <source>
        <dbReference type="Proteomes" id="UP000286947"/>
    </source>
</evidence>
<organism evidence="6 7">
    <name type="scientific">Saezia sanguinis</name>
    <dbReference type="NCBI Taxonomy" id="1965230"/>
    <lineage>
        <taxon>Bacteria</taxon>
        <taxon>Pseudomonadati</taxon>
        <taxon>Pseudomonadota</taxon>
        <taxon>Betaproteobacteria</taxon>
        <taxon>Burkholderiales</taxon>
        <taxon>Saeziaceae</taxon>
        <taxon>Saezia</taxon>
    </lineage>
</organism>
<evidence type="ECO:0000313" key="6">
    <source>
        <dbReference type="EMBL" id="RUS66653.1"/>
    </source>
</evidence>
<dbReference type="InterPro" id="IPR018976">
    <property type="entry name" value="Imelysin-like"/>
</dbReference>